<dbReference type="Ensembl" id="ENSAOCT00000022096.2">
    <property type="protein sequence ID" value="ENSAOCP00000028705.2"/>
    <property type="gene ID" value="ENSAOCG00000018517.2"/>
</dbReference>
<name>A0A3Q1CNP7_AMPOC</name>
<reference evidence="1" key="2">
    <citation type="submission" date="2025-08" db="UniProtKB">
        <authorList>
            <consortium name="Ensembl"/>
        </authorList>
    </citation>
    <scope>IDENTIFICATION</scope>
</reference>
<keyword evidence="2" id="KW-1185">Reference proteome</keyword>
<protein>
    <submittedName>
        <fullName evidence="1">Uncharacterized protein</fullName>
    </submittedName>
</protein>
<reference evidence="1 2" key="1">
    <citation type="submission" date="2022-01" db="EMBL/GenBank/DDBJ databases">
        <title>A chromosome-scale genome assembly of the false clownfish, Amphiprion ocellaris.</title>
        <authorList>
            <person name="Ryu T."/>
        </authorList>
    </citation>
    <scope>NUCLEOTIDE SEQUENCE [LARGE SCALE GENOMIC DNA]</scope>
</reference>
<dbReference type="GeneTree" id="ENSGT00940000164220"/>
<sequence length="191" mass="22018">MHKNLKWTDRLEMETLKWKTEVTSPEQCDYLLVFCPVASRVGTDISEALDHIPGKEFLWSVFAGKQAVLVVMHHTFNHHCVIAASSRLVQNPNILLTVDCLFHDNKLLNCDLNSRMWHEVYNFLGVSQVKTRFTENRSLCSTSEMMHMLQAEDKVDTGSYCLCMFRGVCHMCNLESKALFLCTTNSSRFKF</sequence>
<evidence type="ECO:0000313" key="2">
    <source>
        <dbReference type="Proteomes" id="UP001501940"/>
    </source>
</evidence>
<dbReference type="AlphaFoldDB" id="A0A3Q1CNP7"/>
<proteinExistence type="predicted"/>
<dbReference type="PANTHER" id="PTHR34488">
    <property type="entry name" value="SI:CH211-245H14.1-RELATED"/>
    <property type="match status" value="1"/>
</dbReference>
<reference evidence="1" key="3">
    <citation type="submission" date="2025-09" db="UniProtKB">
        <authorList>
            <consortium name="Ensembl"/>
        </authorList>
    </citation>
    <scope>IDENTIFICATION</scope>
</reference>
<organism evidence="1 2">
    <name type="scientific">Amphiprion ocellaris</name>
    <name type="common">Clown anemonefish</name>
    <dbReference type="NCBI Taxonomy" id="80972"/>
    <lineage>
        <taxon>Eukaryota</taxon>
        <taxon>Metazoa</taxon>
        <taxon>Chordata</taxon>
        <taxon>Craniata</taxon>
        <taxon>Vertebrata</taxon>
        <taxon>Euteleostomi</taxon>
        <taxon>Actinopterygii</taxon>
        <taxon>Neopterygii</taxon>
        <taxon>Teleostei</taxon>
        <taxon>Neoteleostei</taxon>
        <taxon>Acanthomorphata</taxon>
        <taxon>Ovalentaria</taxon>
        <taxon>Pomacentridae</taxon>
        <taxon>Amphiprion</taxon>
    </lineage>
</organism>
<dbReference type="PANTHER" id="PTHR34488:SF1">
    <property type="entry name" value="SI:CH211-245H14.1-RELATED"/>
    <property type="match status" value="1"/>
</dbReference>
<dbReference type="Proteomes" id="UP001501940">
    <property type="component" value="Chromosome 12"/>
</dbReference>
<evidence type="ECO:0000313" key="1">
    <source>
        <dbReference type="Ensembl" id="ENSAOCP00000028705.2"/>
    </source>
</evidence>
<dbReference type="OMA" id="ESKWLYL"/>
<accession>A0A3Q1CNP7</accession>